<proteinExistence type="predicted"/>
<evidence type="ECO:0000313" key="2">
    <source>
        <dbReference type="Proteomes" id="UP000249910"/>
    </source>
</evidence>
<name>A0ABM6LY41_9GAMM</name>
<dbReference type="InterPro" id="IPR029062">
    <property type="entry name" value="Class_I_gatase-like"/>
</dbReference>
<dbReference type="EMBL" id="CP022132">
    <property type="protein sequence ID" value="ASG67429.1"/>
    <property type="molecule type" value="Genomic_DNA"/>
</dbReference>
<sequence length="63" mass="7202">MVLNNRDSLVVPFFLENELINSGVQYFAKDEWKAHVLEDSRIVAAQNPQSVEDFGSFIIALIY</sequence>
<dbReference type="Gene3D" id="3.40.50.880">
    <property type="match status" value="1"/>
</dbReference>
<organism evidence="1 2">
    <name type="scientific">Francisella halioticida</name>
    <dbReference type="NCBI Taxonomy" id="549298"/>
    <lineage>
        <taxon>Bacteria</taxon>
        <taxon>Pseudomonadati</taxon>
        <taxon>Pseudomonadota</taxon>
        <taxon>Gammaproteobacteria</taxon>
        <taxon>Thiotrichales</taxon>
        <taxon>Francisellaceae</taxon>
        <taxon>Francisella</taxon>
    </lineage>
</organism>
<reference evidence="1 2" key="1">
    <citation type="submission" date="2017-06" db="EMBL/GenBank/DDBJ databases">
        <title>Complete genome of Francisella halioticida.</title>
        <authorList>
            <person name="Sjodin A."/>
        </authorList>
    </citation>
    <scope>NUCLEOTIDE SEQUENCE [LARGE SCALE GENOMIC DNA]</scope>
    <source>
        <strain evidence="1 2">DSM 23729</strain>
    </source>
</reference>
<keyword evidence="2" id="KW-1185">Reference proteome</keyword>
<gene>
    <name evidence="1" type="ORF">CDV26_02565</name>
</gene>
<dbReference type="SUPFAM" id="SSF52317">
    <property type="entry name" value="Class I glutamine amidotransferase-like"/>
    <property type="match status" value="1"/>
</dbReference>
<accession>A0ABM6LY41</accession>
<dbReference type="Proteomes" id="UP000249910">
    <property type="component" value="Chromosome"/>
</dbReference>
<evidence type="ECO:0000313" key="1">
    <source>
        <dbReference type="EMBL" id="ASG67429.1"/>
    </source>
</evidence>
<protein>
    <submittedName>
        <fullName evidence="1">Uncharacterized protein</fullName>
    </submittedName>
</protein>